<evidence type="ECO:0000256" key="5">
    <source>
        <dbReference type="ARBA" id="ARBA00022840"/>
    </source>
</evidence>
<keyword evidence="6 9" id="KW-1133">Transmembrane helix</keyword>
<feature type="domain" description="Polysaccharide chain length determinant N-terminal" evidence="10">
    <location>
        <begin position="34"/>
        <end position="111"/>
    </location>
</feature>
<proteinExistence type="predicted"/>
<dbReference type="Gene3D" id="3.40.50.300">
    <property type="entry name" value="P-loop containing nucleotide triphosphate hydrolases"/>
    <property type="match status" value="1"/>
</dbReference>
<dbReference type="Pfam" id="PF02706">
    <property type="entry name" value="Wzz"/>
    <property type="match status" value="1"/>
</dbReference>
<dbReference type="RefSeq" id="WP_115367333.1">
    <property type="nucleotide sequence ID" value="NZ_QBKA01000002.1"/>
</dbReference>
<evidence type="ECO:0000256" key="9">
    <source>
        <dbReference type="SAM" id="Phobius"/>
    </source>
</evidence>
<evidence type="ECO:0000256" key="8">
    <source>
        <dbReference type="SAM" id="Coils"/>
    </source>
</evidence>
<evidence type="ECO:0000313" key="12">
    <source>
        <dbReference type="EMBL" id="RDC61388.1"/>
    </source>
</evidence>
<dbReference type="AlphaFoldDB" id="A0A369QGH4"/>
<dbReference type="CDD" id="cd05387">
    <property type="entry name" value="BY-kinase"/>
    <property type="match status" value="1"/>
</dbReference>
<dbReference type="InterPro" id="IPR027417">
    <property type="entry name" value="P-loop_NTPase"/>
</dbReference>
<dbReference type="EMBL" id="QBKA01000002">
    <property type="protein sequence ID" value="RDC61388.1"/>
    <property type="molecule type" value="Genomic_DNA"/>
</dbReference>
<keyword evidence="3 9" id="KW-0812">Transmembrane</keyword>
<dbReference type="PANTHER" id="PTHR32309:SF13">
    <property type="entry name" value="FERRIC ENTEROBACTIN TRANSPORT PROTEIN FEPE"/>
    <property type="match status" value="1"/>
</dbReference>
<keyword evidence="12" id="KW-0808">Transferase</keyword>
<dbReference type="GO" id="GO:0005886">
    <property type="term" value="C:plasma membrane"/>
    <property type="evidence" value="ECO:0007669"/>
    <property type="project" value="UniProtKB-SubCell"/>
</dbReference>
<feature type="domain" description="Tyrosine-protein kinase G-rich" evidence="11">
    <location>
        <begin position="378"/>
        <end position="444"/>
    </location>
</feature>
<reference evidence="12 13" key="1">
    <citation type="submission" date="2018-04" db="EMBL/GenBank/DDBJ databases">
        <title>Altererythrobacter sp. HME9302 genome sequencing and assembly.</title>
        <authorList>
            <person name="Kang H."/>
            <person name="Kim H."/>
            <person name="Joh K."/>
        </authorList>
    </citation>
    <scope>NUCLEOTIDE SEQUENCE [LARGE SCALE GENOMIC DNA]</scope>
    <source>
        <strain evidence="12 13">HME9302</strain>
    </source>
</reference>
<keyword evidence="2" id="KW-1003">Cell membrane</keyword>
<evidence type="ECO:0000256" key="2">
    <source>
        <dbReference type="ARBA" id="ARBA00022475"/>
    </source>
</evidence>
<evidence type="ECO:0000259" key="10">
    <source>
        <dbReference type="Pfam" id="PF02706"/>
    </source>
</evidence>
<feature type="coiled-coil region" evidence="8">
    <location>
        <begin position="252"/>
        <end position="307"/>
    </location>
</feature>
<keyword evidence="12" id="KW-0418">Kinase</keyword>
<keyword evidence="13" id="KW-1185">Reference proteome</keyword>
<evidence type="ECO:0000256" key="6">
    <source>
        <dbReference type="ARBA" id="ARBA00022989"/>
    </source>
</evidence>
<dbReference type="GO" id="GO:0004715">
    <property type="term" value="F:non-membrane spanning protein tyrosine kinase activity"/>
    <property type="evidence" value="ECO:0007669"/>
    <property type="project" value="UniProtKB-EC"/>
</dbReference>
<feature type="coiled-coil region" evidence="8">
    <location>
        <begin position="198"/>
        <end position="225"/>
    </location>
</feature>
<dbReference type="InterPro" id="IPR005702">
    <property type="entry name" value="Wzc-like_C"/>
</dbReference>
<dbReference type="Pfam" id="PF13807">
    <property type="entry name" value="GNVR"/>
    <property type="match status" value="1"/>
</dbReference>
<feature type="transmembrane region" description="Helical" evidence="9">
    <location>
        <begin position="39"/>
        <end position="58"/>
    </location>
</feature>
<sequence>MQIAQNSFDANQSVGPHVEQTSVNPLEHYIYVAQRNWKVIAAIMLGATLLGVIVTLLTTPQYRAEARIEISRLDSNVTNVEALDEGASAGDTAYLQTQYELLEARSLAERVGRAARLDKNPTFLAAYELQDRGDIPMRNIVNILLRDAEIEPVVASNLVDIQYKSPDADLSAKIANTWAAQFLEANLDRRFGANIQAREFIAERLEEVQRDLEKSERALITYANDKQLITLGGGNDAAGSTTASRTLVTDELEALSSQLAEATAARIAAEAARSNSQAGGADTRGLLASFRRELTQAEAELAKQSAVLGPEHPTIIALRSQISTLSQAIADERRRSVSEVRENISTAQINERALRSRIEGLKGQYLGEQRAGVQYAILDREVRTNRELYDALLQQYKNLGAAGVGRNNMSIVDLAEIPRSSIEPNLISNMLLFLALGVVFAGVTIVGAENIDRGFQDPDTIAQELSIPLLGAIPLLKEDKPIEELGIKHSDLYEAYTTVRSNLSLLTSAGMPSTMMLTSSRAAEGKSLTAFALSKITADQKLRTLLIDSDMRDSGMHKYITVENTKGLSGLLAGAQLDESFIHRPSEVAFDVMTAGRMPPNAAELLSGPAFKNLIEQLREKYDHIIIDGPPVLGLADAQEIGRIVEGTILVVEAGASKRRTIKQTVARLERAGTRIFGTVMTKVPETDMAYGYGYGTAYGYGYGRERNKKIVME</sequence>
<accession>A0A369QGH4</accession>
<evidence type="ECO:0000259" key="11">
    <source>
        <dbReference type="Pfam" id="PF13807"/>
    </source>
</evidence>
<dbReference type="InterPro" id="IPR003856">
    <property type="entry name" value="LPS_length_determ_N"/>
</dbReference>
<keyword evidence="5" id="KW-0067">ATP-binding</keyword>
<evidence type="ECO:0000313" key="13">
    <source>
        <dbReference type="Proteomes" id="UP000253727"/>
    </source>
</evidence>
<organism evidence="12 13">
    <name type="scientific">Alteripontixanthobacter maritimus</name>
    <dbReference type="NCBI Taxonomy" id="2161824"/>
    <lineage>
        <taxon>Bacteria</taxon>
        <taxon>Pseudomonadati</taxon>
        <taxon>Pseudomonadota</taxon>
        <taxon>Alphaproteobacteria</taxon>
        <taxon>Sphingomonadales</taxon>
        <taxon>Erythrobacteraceae</taxon>
        <taxon>Alteripontixanthobacter</taxon>
    </lineage>
</organism>
<comment type="caution">
    <text evidence="12">The sequence shown here is derived from an EMBL/GenBank/DDBJ whole genome shotgun (WGS) entry which is preliminary data.</text>
</comment>
<keyword evidence="8" id="KW-0175">Coiled coil</keyword>
<name>A0A369QGH4_9SPHN</name>
<protein>
    <submittedName>
        <fullName evidence="12">Tyrosine-protein kinase YwqD</fullName>
    </submittedName>
</protein>
<dbReference type="NCBIfam" id="TIGR01007">
    <property type="entry name" value="eps_fam"/>
    <property type="match status" value="1"/>
</dbReference>
<dbReference type="Proteomes" id="UP000253727">
    <property type="component" value="Unassembled WGS sequence"/>
</dbReference>
<dbReference type="GO" id="GO:0005524">
    <property type="term" value="F:ATP binding"/>
    <property type="evidence" value="ECO:0007669"/>
    <property type="project" value="UniProtKB-KW"/>
</dbReference>
<comment type="subcellular location">
    <subcellularLocation>
        <location evidence="1">Cell membrane</location>
        <topology evidence="1">Multi-pass membrane protein</topology>
    </subcellularLocation>
</comment>
<keyword evidence="4" id="KW-0547">Nucleotide-binding</keyword>
<dbReference type="InterPro" id="IPR032807">
    <property type="entry name" value="GNVR"/>
</dbReference>
<keyword evidence="7 9" id="KW-0472">Membrane</keyword>
<evidence type="ECO:0000256" key="4">
    <source>
        <dbReference type="ARBA" id="ARBA00022741"/>
    </source>
</evidence>
<evidence type="ECO:0000256" key="7">
    <source>
        <dbReference type="ARBA" id="ARBA00023136"/>
    </source>
</evidence>
<dbReference type="InterPro" id="IPR050445">
    <property type="entry name" value="Bact_polysacc_biosynth/exp"/>
</dbReference>
<gene>
    <name evidence="12" type="ORF">HME9302_02610</name>
</gene>
<evidence type="ECO:0000256" key="3">
    <source>
        <dbReference type="ARBA" id="ARBA00022692"/>
    </source>
</evidence>
<dbReference type="PANTHER" id="PTHR32309">
    <property type="entry name" value="TYROSINE-PROTEIN KINASE"/>
    <property type="match status" value="1"/>
</dbReference>
<dbReference type="OrthoDB" id="230260at2"/>
<dbReference type="SUPFAM" id="SSF52540">
    <property type="entry name" value="P-loop containing nucleoside triphosphate hydrolases"/>
    <property type="match status" value="1"/>
</dbReference>
<evidence type="ECO:0000256" key="1">
    <source>
        <dbReference type="ARBA" id="ARBA00004651"/>
    </source>
</evidence>